<dbReference type="EMBL" id="JARKIE010000138">
    <property type="protein sequence ID" value="KAJ7677460.1"/>
    <property type="molecule type" value="Genomic_DNA"/>
</dbReference>
<feature type="region of interest" description="Disordered" evidence="1">
    <location>
        <begin position="79"/>
        <end position="115"/>
    </location>
</feature>
<feature type="compositionally biased region" description="Basic and acidic residues" evidence="1">
    <location>
        <begin position="96"/>
        <end position="115"/>
    </location>
</feature>
<accession>A0AAD7D3Q0</accession>
<organism evidence="2 3">
    <name type="scientific">Mycena rosella</name>
    <name type="common">Pink bonnet</name>
    <name type="synonym">Agaricus rosellus</name>
    <dbReference type="NCBI Taxonomy" id="1033263"/>
    <lineage>
        <taxon>Eukaryota</taxon>
        <taxon>Fungi</taxon>
        <taxon>Dikarya</taxon>
        <taxon>Basidiomycota</taxon>
        <taxon>Agaricomycotina</taxon>
        <taxon>Agaricomycetes</taxon>
        <taxon>Agaricomycetidae</taxon>
        <taxon>Agaricales</taxon>
        <taxon>Marasmiineae</taxon>
        <taxon>Mycenaceae</taxon>
        <taxon>Mycena</taxon>
    </lineage>
</organism>
<gene>
    <name evidence="2" type="ORF">B0H17DRAFT_1079225</name>
</gene>
<dbReference type="Proteomes" id="UP001221757">
    <property type="component" value="Unassembled WGS sequence"/>
</dbReference>
<dbReference type="AlphaFoldDB" id="A0AAD7D3Q0"/>
<proteinExistence type="predicted"/>
<protein>
    <submittedName>
        <fullName evidence="2">Uncharacterized protein</fullName>
    </submittedName>
</protein>
<keyword evidence="3" id="KW-1185">Reference proteome</keyword>
<evidence type="ECO:0000313" key="3">
    <source>
        <dbReference type="Proteomes" id="UP001221757"/>
    </source>
</evidence>
<comment type="caution">
    <text evidence="2">The sequence shown here is derived from an EMBL/GenBank/DDBJ whole genome shotgun (WGS) entry which is preliminary data.</text>
</comment>
<evidence type="ECO:0000313" key="2">
    <source>
        <dbReference type="EMBL" id="KAJ7677460.1"/>
    </source>
</evidence>
<sequence length="115" mass="13316">MLYTLCISSLSNDAGVYLLHFAETFISDPLRYYTLITTKKGNPNSLERQSDWNYRQIKNFRETLTRRIEELSMEWKKNRAPEAGLASGSRLRGSKRRVEGETDGPRKSKKTKVVD</sequence>
<dbReference type="Gene3D" id="1.10.418.20">
    <property type="match status" value="1"/>
</dbReference>
<evidence type="ECO:0000256" key="1">
    <source>
        <dbReference type="SAM" id="MobiDB-lite"/>
    </source>
</evidence>
<name>A0AAD7D3Q0_MYCRO</name>
<reference evidence="2" key="1">
    <citation type="submission" date="2023-03" db="EMBL/GenBank/DDBJ databases">
        <title>Massive genome expansion in bonnet fungi (Mycena s.s.) driven by repeated elements and novel gene families across ecological guilds.</title>
        <authorList>
            <consortium name="Lawrence Berkeley National Laboratory"/>
            <person name="Harder C.B."/>
            <person name="Miyauchi S."/>
            <person name="Viragh M."/>
            <person name="Kuo A."/>
            <person name="Thoen E."/>
            <person name="Andreopoulos B."/>
            <person name="Lu D."/>
            <person name="Skrede I."/>
            <person name="Drula E."/>
            <person name="Henrissat B."/>
            <person name="Morin E."/>
            <person name="Kohler A."/>
            <person name="Barry K."/>
            <person name="LaButti K."/>
            <person name="Morin E."/>
            <person name="Salamov A."/>
            <person name="Lipzen A."/>
            <person name="Mereny Z."/>
            <person name="Hegedus B."/>
            <person name="Baldrian P."/>
            <person name="Stursova M."/>
            <person name="Weitz H."/>
            <person name="Taylor A."/>
            <person name="Grigoriev I.V."/>
            <person name="Nagy L.G."/>
            <person name="Martin F."/>
            <person name="Kauserud H."/>
        </authorList>
    </citation>
    <scope>NUCLEOTIDE SEQUENCE</scope>
    <source>
        <strain evidence="2">CBHHK067</strain>
    </source>
</reference>